<keyword evidence="6 7" id="KW-0408">Iron</keyword>
<organism evidence="9 10">
    <name type="scientific">Ahniella affigens</name>
    <dbReference type="NCBI Taxonomy" id="2021234"/>
    <lineage>
        <taxon>Bacteria</taxon>
        <taxon>Pseudomonadati</taxon>
        <taxon>Pseudomonadota</taxon>
        <taxon>Gammaproteobacteria</taxon>
        <taxon>Lysobacterales</taxon>
        <taxon>Rhodanobacteraceae</taxon>
        <taxon>Ahniella</taxon>
    </lineage>
</organism>
<gene>
    <name evidence="9" type="ORF">C7S18_15405</name>
</gene>
<dbReference type="PANTHER" id="PTHR41536:SF1">
    <property type="entry name" value="PKHD-TYPE HYDROXYLASE YBIX"/>
    <property type="match status" value="1"/>
</dbReference>
<dbReference type="SMART" id="SM00702">
    <property type="entry name" value="P4Hc"/>
    <property type="match status" value="1"/>
</dbReference>
<dbReference type="PROSITE" id="PS51471">
    <property type="entry name" value="FE2OG_OXY"/>
    <property type="match status" value="1"/>
</dbReference>
<feature type="binding site" evidence="7">
    <location>
        <position position="96"/>
    </location>
    <ligand>
        <name>Fe cation</name>
        <dbReference type="ChEBI" id="CHEBI:24875"/>
    </ligand>
</feature>
<protein>
    <submittedName>
        <fullName evidence="9">Fe2+-dependent dioxygenase</fullName>
    </submittedName>
</protein>
<keyword evidence="4 7" id="KW-0223">Dioxygenase</keyword>
<keyword evidence="3 7" id="KW-0847">Vitamin C</keyword>
<dbReference type="SUPFAM" id="SSF51197">
    <property type="entry name" value="Clavaminate synthase-like"/>
    <property type="match status" value="1"/>
</dbReference>
<dbReference type="OrthoDB" id="9812472at2"/>
<feature type="binding site" evidence="7">
    <location>
        <position position="156"/>
    </location>
    <ligand>
        <name>Fe cation</name>
        <dbReference type="ChEBI" id="CHEBI:24875"/>
    </ligand>
</feature>
<dbReference type="NCBIfam" id="NF003974">
    <property type="entry name" value="PRK05467.1-3"/>
    <property type="match status" value="1"/>
</dbReference>
<dbReference type="InterPro" id="IPR006620">
    <property type="entry name" value="Pro_4_hyd_alph"/>
</dbReference>
<sequence>MIFCLPELITEDEHQALLGWIRSTEFSHGGRTVGQALAQIKHNDEITGEQSINQPISRLVMQALRRNETFVSATQARTMNTVLVNRYGPGMFYGAHVDAPIIGHPNPIRSDLSFTLFLADPESYDGGELVFESGNQEMAFKLPARSVICYPTGQLHWVREVTRGERLAVVGWVQSLIRDPAMRELQYDVLRARNLVRASLGQGEAFDLLNKAHANLMRRYAET</sequence>
<keyword evidence="5 7" id="KW-0560">Oxidoreductase</keyword>
<dbReference type="GO" id="GO:0016706">
    <property type="term" value="F:2-oxoglutarate-dependent dioxygenase activity"/>
    <property type="evidence" value="ECO:0007669"/>
    <property type="project" value="UniProtKB-UniRule"/>
</dbReference>
<reference evidence="9 10" key="1">
    <citation type="submission" date="2018-03" db="EMBL/GenBank/DDBJ databases">
        <title>Ahniella affigens gen. nov., sp. nov., a gammaproteobacterium isolated from sandy soil near a stream.</title>
        <authorList>
            <person name="Ko Y."/>
            <person name="Kim J.-H."/>
        </authorList>
    </citation>
    <scope>NUCLEOTIDE SEQUENCE [LARGE SCALE GENOMIC DNA]</scope>
    <source>
        <strain evidence="9 10">D13</strain>
    </source>
</reference>
<evidence type="ECO:0000256" key="4">
    <source>
        <dbReference type="ARBA" id="ARBA00022964"/>
    </source>
</evidence>
<dbReference type="KEGG" id="xba:C7S18_15405"/>
<evidence type="ECO:0000313" key="10">
    <source>
        <dbReference type="Proteomes" id="UP000241074"/>
    </source>
</evidence>
<dbReference type="Gene3D" id="2.60.120.620">
    <property type="entry name" value="q2cbj1_9rhob like domain"/>
    <property type="match status" value="1"/>
</dbReference>
<evidence type="ECO:0000256" key="5">
    <source>
        <dbReference type="ARBA" id="ARBA00023002"/>
    </source>
</evidence>
<dbReference type="InterPro" id="IPR005123">
    <property type="entry name" value="Oxoglu/Fe-dep_dioxygenase_dom"/>
</dbReference>
<dbReference type="PANTHER" id="PTHR41536">
    <property type="entry name" value="PKHD-TYPE HYDROXYLASE YBIX"/>
    <property type="match status" value="1"/>
</dbReference>
<dbReference type="Pfam" id="PF13640">
    <property type="entry name" value="2OG-FeII_Oxy_3"/>
    <property type="match status" value="1"/>
</dbReference>
<keyword evidence="2 7" id="KW-0479">Metal-binding</keyword>
<keyword evidence="10" id="KW-1185">Reference proteome</keyword>
<feature type="binding site" evidence="7">
    <location>
        <position position="98"/>
    </location>
    <ligand>
        <name>Fe cation</name>
        <dbReference type="ChEBI" id="CHEBI:24875"/>
    </ligand>
</feature>
<dbReference type="HAMAP" id="MF_00657">
    <property type="entry name" value="Hydroxyl_YbiX"/>
    <property type="match status" value="1"/>
</dbReference>
<dbReference type="Proteomes" id="UP000241074">
    <property type="component" value="Chromosome"/>
</dbReference>
<evidence type="ECO:0000313" key="9">
    <source>
        <dbReference type="EMBL" id="AVP98486.1"/>
    </source>
</evidence>
<dbReference type="GO" id="GO:0005506">
    <property type="term" value="F:iron ion binding"/>
    <property type="evidence" value="ECO:0007669"/>
    <property type="project" value="UniProtKB-UniRule"/>
</dbReference>
<dbReference type="GO" id="GO:0006974">
    <property type="term" value="P:DNA damage response"/>
    <property type="evidence" value="ECO:0007669"/>
    <property type="project" value="TreeGrafter"/>
</dbReference>
<evidence type="ECO:0000259" key="8">
    <source>
        <dbReference type="PROSITE" id="PS51471"/>
    </source>
</evidence>
<dbReference type="GO" id="GO:0006879">
    <property type="term" value="P:intracellular iron ion homeostasis"/>
    <property type="evidence" value="ECO:0007669"/>
    <property type="project" value="TreeGrafter"/>
</dbReference>
<name>A0A2P1PUF7_9GAMM</name>
<proteinExistence type="inferred from homology"/>
<evidence type="ECO:0000256" key="7">
    <source>
        <dbReference type="HAMAP-Rule" id="MF_00657"/>
    </source>
</evidence>
<evidence type="ECO:0000256" key="3">
    <source>
        <dbReference type="ARBA" id="ARBA00022896"/>
    </source>
</evidence>
<dbReference type="AlphaFoldDB" id="A0A2P1PUF7"/>
<evidence type="ECO:0000256" key="6">
    <source>
        <dbReference type="ARBA" id="ARBA00023004"/>
    </source>
</evidence>
<evidence type="ECO:0000256" key="1">
    <source>
        <dbReference type="ARBA" id="ARBA00001961"/>
    </source>
</evidence>
<feature type="domain" description="Fe2OG dioxygenase" evidence="8">
    <location>
        <begin position="78"/>
        <end position="175"/>
    </location>
</feature>
<evidence type="ECO:0000256" key="2">
    <source>
        <dbReference type="ARBA" id="ARBA00022723"/>
    </source>
</evidence>
<comment type="cofactor">
    <cofactor evidence="7">
        <name>Fe(2+)</name>
        <dbReference type="ChEBI" id="CHEBI:29033"/>
    </cofactor>
    <text evidence="7">Binds 1 Fe(2+) ion per subunit.</text>
</comment>
<comment type="cofactor">
    <cofactor evidence="1 7">
        <name>L-ascorbate</name>
        <dbReference type="ChEBI" id="CHEBI:38290"/>
    </cofactor>
</comment>
<dbReference type="RefSeq" id="WP_106892407.1">
    <property type="nucleotide sequence ID" value="NZ_CP027860.1"/>
</dbReference>
<dbReference type="GO" id="GO:0031418">
    <property type="term" value="F:L-ascorbic acid binding"/>
    <property type="evidence" value="ECO:0007669"/>
    <property type="project" value="UniProtKB-KW"/>
</dbReference>
<dbReference type="InterPro" id="IPR044862">
    <property type="entry name" value="Pro_4_hyd_alph_FE2OG_OXY"/>
</dbReference>
<reference evidence="9 10" key="2">
    <citation type="submission" date="2018-03" db="EMBL/GenBank/DDBJ databases">
        <authorList>
            <person name="Keele B.F."/>
        </authorList>
    </citation>
    <scope>NUCLEOTIDE SEQUENCE [LARGE SCALE GENOMIC DNA]</scope>
    <source>
        <strain evidence="9 10">D13</strain>
    </source>
</reference>
<dbReference type="InterPro" id="IPR023550">
    <property type="entry name" value="PKHD_hydroxylase"/>
</dbReference>
<dbReference type="EMBL" id="CP027860">
    <property type="protein sequence ID" value="AVP98486.1"/>
    <property type="molecule type" value="Genomic_DNA"/>
</dbReference>
<accession>A0A2P1PUF7</accession>
<feature type="binding site" evidence="7">
    <location>
        <position position="166"/>
    </location>
    <ligand>
        <name>2-oxoglutarate</name>
        <dbReference type="ChEBI" id="CHEBI:16810"/>
    </ligand>
</feature>